<reference evidence="9 10" key="1">
    <citation type="submission" date="2015-11" db="EMBL/GenBank/DDBJ databases">
        <title>Genomic analysis of 38 Legionella species identifies large and diverse effector repertoires.</title>
        <authorList>
            <person name="Burstein D."/>
            <person name="Amaro F."/>
            <person name="Zusman T."/>
            <person name="Lifshitz Z."/>
            <person name="Cohen O."/>
            <person name="Gilbert J.A."/>
            <person name="Pupko T."/>
            <person name="Shuman H.A."/>
            <person name="Segal G."/>
        </authorList>
    </citation>
    <scope>NUCLEOTIDE SEQUENCE [LARGE SCALE GENOMIC DNA]</scope>
    <source>
        <strain evidence="9 10">ATCC 700990</strain>
    </source>
</reference>
<dbReference type="Proteomes" id="UP000054736">
    <property type="component" value="Unassembled WGS sequence"/>
</dbReference>
<evidence type="ECO:0000256" key="7">
    <source>
        <dbReference type="ARBA" id="ARBA00023033"/>
    </source>
</evidence>
<keyword evidence="4" id="KW-0274">FAD</keyword>
<evidence type="ECO:0000256" key="4">
    <source>
        <dbReference type="ARBA" id="ARBA00022827"/>
    </source>
</evidence>
<evidence type="ECO:0000256" key="3">
    <source>
        <dbReference type="ARBA" id="ARBA00022630"/>
    </source>
</evidence>
<dbReference type="InterPro" id="IPR050775">
    <property type="entry name" value="FAD-binding_Monooxygenases"/>
</dbReference>
<dbReference type="SUPFAM" id="SSF53474">
    <property type="entry name" value="alpha/beta-Hydrolases"/>
    <property type="match status" value="1"/>
</dbReference>
<evidence type="ECO:0000313" key="10">
    <source>
        <dbReference type="Proteomes" id="UP000054736"/>
    </source>
</evidence>
<dbReference type="STRING" id="1212489.Ldro_0608"/>
<dbReference type="InterPro" id="IPR036188">
    <property type="entry name" value="FAD/NAD-bd_sf"/>
</dbReference>
<keyword evidence="3" id="KW-0285">Flavoprotein</keyword>
<evidence type="ECO:0000259" key="8">
    <source>
        <dbReference type="Pfam" id="PF07859"/>
    </source>
</evidence>
<comment type="caution">
    <text evidence="9">The sequence shown here is derived from an EMBL/GenBank/DDBJ whole genome shotgun (WGS) entry which is preliminary data.</text>
</comment>
<dbReference type="InterPro" id="IPR013094">
    <property type="entry name" value="AB_hydrolase_3"/>
</dbReference>
<dbReference type="GO" id="GO:0004499">
    <property type="term" value="F:N,N-dimethylaniline monooxygenase activity"/>
    <property type="evidence" value="ECO:0007669"/>
    <property type="project" value="InterPro"/>
</dbReference>
<dbReference type="PANTHER" id="PTHR43098">
    <property type="entry name" value="L-ORNITHINE N(5)-MONOOXYGENASE-RELATED"/>
    <property type="match status" value="1"/>
</dbReference>
<dbReference type="RefSeq" id="WP_058494961.1">
    <property type="nucleotide sequence ID" value="NZ_CAAAIU010000011.1"/>
</dbReference>
<keyword evidence="6" id="KW-0560">Oxidoreductase</keyword>
<dbReference type="Pfam" id="PF07859">
    <property type="entry name" value="Abhydrolase_3"/>
    <property type="match status" value="1"/>
</dbReference>
<dbReference type="PANTHER" id="PTHR43098:SF3">
    <property type="entry name" value="L-ORNITHINE N(5)-MONOOXYGENASE-RELATED"/>
    <property type="match status" value="1"/>
</dbReference>
<evidence type="ECO:0000256" key="1">
    <source>
        <dbReference type="ARBA" id="ARBA00001974"/>
    </source>
</evidence>
<organism evidence="9 10">
    <name type="scientific">Legionella drozanskii LLAP-1</name>
    <dbReference type="NCBI Taxonomy" id="1212489"/>
    <lineage>
        <taxon>Bacteria</taxon>
        <taxon>Pseudomonadati</taxon>
        <taxon>Pseudomonadota</taxon>
        <taxon>Gammaproteobacteria</taxon>
        <taxon>Legionellales</taxon>
        <taxon>Legionellaceae</taxon>
        <taxon>Legionella</taxon>
    </lineage>
</organism>
<proteinExistence type="inferred from homology"/>
<dbReference type="SUPFAM" id="SSF51905">
    <property type="entry name" value="FAD/NAD(P)-binding domain"/>
    <property type="match status" value="2"/>
</dbReference>
<dbReference type="EMBL" id="LNXY01000004">
    <property type="protein sequence ID" value="KTC92618.1"/>
    <property type="molecule type" value="Genomic_DNA"/>
</dbReference>
<name>A0A0W0TAM0_9GAMM</name>
<evidence type="ECO:0000256" key="5">
    <source>
        <dbReference type="ARBA" id="ARBA00022857"/>
    </source>
</evidence>
<keyword evidence="7" id="KW-0503">Monooxygenase</keyword>
<dbReference type="Pfam" id="PF00743">
    <property type="entry name" value="FMO-like"/>
    <property type="match status" value="1"/>
</dbReference>
<evidence type="ECO:0000256" key="2">
    <source>
        <dbReference type="ARBA" id="ARBA00010139"/>
    </source>
</evidence>
<evidence type="ECO:0000256" key="6">
    <source>
        <dbReference type="ARBA" id="ARBA00023002"/>
    </source>
</evidence>
<dbReference type="Gene3D" id="3.50.50.60">
    <property type="entry name" value="FAD/NAD(P)-binding domain"/>
    <property type="match status" value="2"/>
</dbReference>
<dbReference type="OrthoDB" id="9806180at2"/>
<evidence type="ECO:0000313" key="9">
    <source>
        <dbReference type="EMBL" id="KTC92618.1"/>
    </source>
</evidence>
<keyword evidence="10" id="KW-1185">Reference proteome</keyword>
<keyword evidence="5" id="KW-0521">NADP</keyword>
<dbReference type="GO" id="GO:0016787">
    <property type="term" value="F:hydrolase activity"/>
    <property type="evidence" value="ECO:0007669"/>
    <property type="project" value="InterPro"/>
</dbReference>
<dbReference type="GO" id="GO:0050661">
    <property type="term" value="F:NADP binding"/>
    <property type="evidence" value="ECO:0007669"/>
    <property type="project" value="InterPro"/>
</dbReference>
<feature type="domain" description="Alpha/beta hydrolase fold-3" evidence="8">
    <location>
        <begin position="636"/>
        <end position="840"/>
    </location>
</feature>
<dbReference type="InterPro" id="IPR020946">
    <property type="entry name" value="Flavin_mOase-like"/>
</dbReference>
<protein>
    <submittedName>
        <fullName evidence="9">Lipase</fullName>
    </submittedName>
</protein>
<gene>
    <name evidence="9" type="ORF">Ldro_0608</name>
</gene>
<dbReference type="AlphaFoldDB" id="A0A0W0TAM0"/>
<dbReference type="GO" id="GO:0050660">
    <property type="term" value="F:flavin adenine dinucleotide binding"/>
    <property type="evidence" value="ECO:0007669"/>
    <property type="project" value="InterPro"/>
</dbReference>
<sequence length="892" mass="99381">MSANPSKINCDKNPQLDVAIIGAGFSGLYLLHLLRSKGFSAKIFELEDDIGGTWYRNRYPGARCDIPSTDYSYSFDPELEAEWKWTEKFAKQAEIYNYLQYVADKYKLRSDINLSTRVASAKWDEDLSLWHLSVESTLNSTKEITCRFFVMASGCLSIPKEIDIPGTNNFNGESYRTTNWPQEEVSFQGKRVAVIGTGSTGIQIIPVIAAQAASLTVFQRTPCFSLPVNNSPIQPEELKTLESQRKEYREAARWSGIGVPVAINNKSALQTSEKERNVLYEHLWENSGIAEAASVFNDLGTNRDANETLAEFIRNKIRSTVTDSKIAEMLCPKDYAVFTKRLCFDINYYQTYNFPHVRLVDLRQNPITSITKTGINTAEESFDFDVLIYAVGFDAITGALLNVDIIGRDSVQLRDKWSTGPQSYLGLMISGFPNLFTVTGPGSPSVTTNMVMSIEQHVDWISDCIQYMSAQGLTIIEPSETAETSWTQHVQDWGNLTLFPDAESWYTGANISGKPRGFMPYIGGLGSYRAVCNEVRDRDYLGFSFKGPGIDRCNDGIIRPLKPDVASILQPSKDNKNPRPETLPLEEIRALYASFSVEPPPNYKAIEIINDVFPRADGNLSYRLYRPMTPGPHPIIVYFHGGGWALGNLDSDDPICRDLCTRSNSMVISVDYRLAPEYSFPTASIDGYSAVQWVAKNSARLDAIPDKLVVAGWSAGANIAAVVCHMARDLGGPIICGQLLINPMTDCDFSRPSYTNHGEEYLLTSSLIQWFWDQYAKPEDRENPKASPIRAKNLSNLPPAFIATSEFDPLLDEGEAYAKKLHSAGTRVTYRMYPGQIHGSLVAVYSVPSSSEARSDMATALLEFFNSSDTSRGKAVDMASNQYAEYMETLTE</sequence>
<dbReference type="Gene3D" id="3.40.50.1820">
    <property type="entry name" value="alpha/beta hydrolase"/>
    <property type="match status" value="1"/>
</dbReference>
<comment type="cofactor">
    <cofactor evidence="1">
        <name>FAD</name>
        <dbReference type="ChEBI" id="CHEBI:57692"/>
    </cofactor>
</comment>
<dbReference type="InterPro" id="IPR029058">
    <property type="entry name" value="AB_hydrolase_fold"/>
</dbReference>
<accession>A0A0W0TAM0</accession>
<dbReference type="PATRIC" id="fig|1212489.4.peg.632"/>
<comment type="similarity">
    <text evidence="2">Belongs to the FAD-binding monooxygenase family.</text>
</comment>